<evidence type="ECO:0000313" key="4">
    <source>
        <dbReference type="Proteomes" id="UP000467240"/>
    </source>
</evidence>
<organism evidence="3 4">
    <name type="scientific">Pseudoclavibacter chungangensis</name>
    <dbReference type="NCBI Taxonomy" id="587635"/>
    <lineage>
        <taxon>Bacteria</taxon>
        <taxon>Bacillati</taxon>
        <taxon>Actinomycetota</taxon>
        <taxon>Actinomycetes</taxon>
        <taxon>Micrococcales</taxon>
        <taxon>Microbacteriaceae</taxon>
        <taxon>Pseudoclavibacter</taxon>
    </lineage>
</organism>
<feature type="region of interest" description="Disordered" evidence="1">
    <location>
        <begin position="1"/>
        <end position="25"/>
    </location>
</feature>
<evidence type="ECO:0000256" key="2">
    <source>
        <dbReference type="SAM" id="Phobius"/>
    </source>
</evidence>
<dbReference type="AlphaFoldDB" id="A0A7J5BZJ6"/>
<dbReference type="Pfam" id="PF19853">
    <property type="entry name" value="DUF6328"/>
    <property type="match status" value="1"/>
</dbReference>
<dbReference type="InterPro" id="IPR046291">
    <property type="entry name" value="DUF6328"/>
</dbReference>
<feature type="transmembrane region" description="Helical" evidence="2">
    <location>
        <begin position="108"/>
        <end position="128"/>
    </location>
</feature>
<keyword evidence="2" id="KW-1133">Transmembrane helix</keyword>
<comment type="caution">
    <text evidence="3">The sequence shown here is derived from an EMBL/GenBank/DDBJ whole genome shotgun (WGS) entry which is preliminary data.</text>
</comment>
<evidence type="ECO:0000256" key="1">
    <source>
        <dbReference type="SAM" id="MobiDB-lite"/>
    </source>
</evidence>
<dbReference type="OrthoDB" id="3625784at2"/>
<dbReference type="EMBL" id="WBJZ01000004">
    <property type="protein sequence ID" value="KAB1660038.1"/>
    <property type="molecule type" value="Genomic_DNA"/>
</dbReference>
<protein>
    <submittedName>
        <fullName evidence="3">Sodium:proton antiporter</fullName>
    </submittedName>
</protein>
<keyword evidence="2" id="KW-0472">Membrane</keyword>
<evidence type="ECO:0000313" key="3">
    <source>
        <dbReference type="EMBL" id="KAB1660038.1"/>
    </source>
</evidence>
<gene>
    <name evidence="3" type="ORF">F8O01_03650</name>
</gene>
<proteinExistence type="predicted"/>
<feature type="compositionally biased region" description="Basic and acidic residues" evidence="1">
    <location>
        <begin position="16"/>
        <end position="25"/>
    </location>
</feature>
<feature type="compositionally biased region" description="Acidic residues" evidence="1">
    <location>
        <begin position="1"/>
        <end position="15"/>
    </location>
</feature>
<keyword evidence="4" id="KW-1185">Reference proteome</keyword>
<keyword evidence="2" id="KW-0812">Transmembrane</keyword>
<sequence length="168" mass="18330">MASEPDPLDDGDDGRDESPNERSDRNWSDLMQELRVLQTGTQILTGFLLTLPFQARFPQIGTFDHVLYLVLLVLAVTVSVLALAPVMMHRLLFGTRVKPALVRVSGRILVACLVATSVLVIGIVQFVFDIVASPQLGMLAAGVVTAIVLALWIVGPRVVRSAQRRMTP</sequence>
<feature type="transmembrane region" description="Helical" evidence="2">
    <location>
        <begin position="66"/>
        <end position="87"/>
    </location>
</feature>
<dbReference type="Proteomes" id="UP000467240">
    <property type="component" value="Unassembled WGS sequence"/>
</dbReference>
<dbReference type="RefSeq" id="WP_158039536.1">
    <property type="nucleotide sequence ID" value="NZ_JACCFV010000001.1"/>
</dbReference>
<accession>A0A7J5BZJ6</accession>
<feature type="transmembrane region" description="Helical" evidence="2">
    <location>
        <begin position="134"/>
        <end position="155"/>
    </location>
</feature>
<name>A0A7J5BZJ6_9MICO</name>
<reference evidence="3 4" key="1">
    <citation type="submission" date="2019-09" db="EMBL/GenBank/DDBJ databases">
        <title>Phylogeny of genus Pseudoclavibacter and closely related genus.</title>
        <authorList>
            <person name="Li Y."/>
        </authorList>
    </citation>
    <scope>NUCLEOTIDE SEQUENCE [LARGE SCALE GENOMIC DNA]</scope>
    <source>
        <strain evidence="3 4">DSM 23821</strain>
    </source>
</reference>